<sequence>MGIGKKKIEMKMRDARVCSRKPTSSIASPGPTLPLLFSFRPAALTFPSVLGFPLIVHPEKTVALVNLDQNFSIQSTVRQNLFKVRSTRPIGFPENLAVLYSDNEFRVSRKSNRFAWVRNFGGLEMVRPFENWERLVRATPWMEKLRHDGRGSHERAPSGIAGSVLLSLTWETNMDLILPAADKI</sequence>
<organism evidence="1 2">
    <name type="scientific">Rhododendron griersonianum</name>
    <dbReference type="NCBI Taxonomy" id="479676"/>
    <lineage>
        <taxon>Eukaryota</taxon>
        <taxon>Viridiplantae</taxon>
        <taxon>Streptophyta</taxon>
        <taxon>Embryophyta</taxon>
        <taxon>Tracheophyta</taxon>
        <taxon>Spermatophyta</taxon>
        <taxon>Magnoliopsida</taxon>
        <taxon>eudicotyledons</taxon>
        <taxon>Gunneridae</taxon>
        <taxon>Pentapetalae</taxon>
        <taxon>asterids</taxon>
        <taxon>Ericales</taxon>
        <taxon>Ericaceae</taxon>
        <taxon>Ericoideae</taxon>
        <taxon>Rhodoreae</taxon>
        <taxon>Rhododendron</taxon>
    </lineage>
</organism>
<proteinExistence type="predicted"/>
<gene>
    <name evidence="1" type="ORF">RHGRI_020464</name>
</gene>
<reference evidence="1" key="1">
    <citation type="submission" date="2020-08" db="EMBL/GenBank/DDBJ databases">
        <title>Plant Genome Project.</title>
        <authorList>
            <person name="Zhang R.-G."/>
        </authorList>
    </citation>
    <scope>NUCLEOTIDE SEQUENCE</scope>
    <source>
        <strain evidence="1">WSP0</strain>
        <tissue evidence="1">Leaf</tissue>
    </source>
</reference>
<dbReference type="Proteomes" id="UP000823749">
    <property type="component" value="Chromosome 7"/>
</dbReference>
<keyword evidence="2" id="KW-1185">Reference proteome</keyword>
<evidence type="ECO:0000313" key="1">
    <source>
        <dbReference type="EMBL" id="KAG5540243.1"/>
    </source>
</evidence>
<name>A0AAV6JJB5_9ERIC</name>
<dbReference type="AlphaFoldDB" id="A0AAV6JJB5"/>
<protein>
    <submittedName>
        <fullName evidence="1">Uncharacterized protein</fullName>
    </submittedName>
</protein>
<dbReference type="EMBL" id="JACTNZ010000007">
    <property type="protein sequence ID" value="KAG5540243.1"/>
    <property type="molecule type" value="Genomic_DNA"/>
</dbReference>
<evidence type="ECO:0000313" key="2">
    <source>
        <dbReference type="Proteomes" id="UP000823749"/>
    </source>
</evidence>
<accession>A0AAV6JJB5</accession>
<comment type="caution">
    <text evidence="1">The sequence shown here is derived from an EMBL/GenBank/DDBJ whole genome shotgun (WGS) entry which is preliminary data.</text>
</comment>